<evidence type="ECO:0000313" key="9">
    <source>
        <dbReference type="Proteomes" id="UP000541185"/>
    </source>
</evidence>
<dbReference type="Pfam" id="PF04321">
    <property type="entry name" value="RmlD_sub_bind"/>
    <property type="match status" value="1"/>
</dbReference>
<dbReference type="InterPro" id="IPR029903">
    <property type="entry name" value="RmlD-like-bd"/>
</dbReference>
<dbReference type="SUPFAM" id="SSF51735">
    <property type="entry name" value="NAD(P)-binding Rossmann-fold domains"/>
    <property type="match status" value="1"/>
</dbReference>
<evidence type="ECO:0000256" key="4">
    <source>
        <dbReference type="ARBA" id="ARBA00017099"/>
    </source>
</evidence>
<comment type="catalytic activity">
    <reaction evidence="5 6">
        <text>dTDP-beta-L-rhamnose + NADP(+) = dTDP-4-dehydro-beta-L-rhamnose + NADPH + H(+)</text>
        <dbReference type="Rhea" id="RHEA:21796"/>
        <dbReference type="ChEBI" id="CHEBI:15378"/>
        <dbReference type="ChEBI" id="CHEBI:57510"/>
        <dbReference type="ChEBI" id="CHEBI:57783"/>
        <dbReference type="ChEBI" id="CHEBI:58349"/>
        <dbReference type="ChEBI" id="CHEBI:62830"/>
        <dbReference type="EC" id="1.1.1.133"/>
    </reaction>
</comment>
<comment type="cofactor">
    <cofactor evidence="6">
        <name>Mg(2+)</name>
        <dbReference type="ChEBI" id="CHEBI:18420"/>
    </cofactor>
    <text evidence="6">Binds 1 Mg(2+) ion per monomer.</text>
</comment>
<name>A0A848HBG3_9BURK</name>
<dbReference type="GO" id="GO:0005829">
    <property type="term" value="C:cytosol"/>
    <property type="evidence" value="ECO:0007669"/>
    <property type="project" value="TreeGrafter"/>
</dbReference>
<keyword evidence="6" id="KW-0560">Oxidoreductase</keyword>
<dbReference type="EC" id="1.1.1.133" evidence="3 6"/>
<comment type="similarity">
    <text evidence="2 6">Belongs to the dTDP-4-dehydrorhamnose reductase family.</text>
</comment>
<dbReference type="InterPro" id="IPR036291">
    <property type="entry name" value="NAD(P)-bd_dom_sf"/>
</dbReference>
<reference evidence="8 9" key="1">
    <citation type="submission" date="2020-04" db="EMBL/GenBank/DDBJ databases">
        <title>Ramlibacter sp. G-1-2-2 isolated from soil.</title>
        <authorList>
            <person name="Dahal R.H."/>
        </authorList>
    </citation>
    <scope>NUCLEOTIDE SEQUENCE [LARGE SCALE GENOMIC DNA]</scope>
    <source>
        <strain evidence="8 9">G-1-2-2</strain>
    </source>
</reference>
<gene>
    <name evidence="8" type="ORF">HHL11_28875</name>
</gene>
<keyword evidence="6" id="KW-0521">NADP</keyword>
<proteinExistence type="inferred from homology"/>
<evidence type="ECO:0000259" key="7">
    <source>
        <dbReference type="Pfam" id="PF04321"/>
    </source>
</evidence>
<dbReference type="CDD" id="cd05254">
    <property type="entry name" value="dTDP_HR_like_SDR_e"/>
    <property type="match status" value="1"/>
</dbReference>
<evidence type="ECO:0000256" key="3">
    <source>
        <dbReference type="ARBA" id="ARBA00012929"/>
    </source>
</evidence>
<evidence type="ECO:0000256" key="2">
    <source>
        <dbReference type="ARBA" id="ARBA00010944"/>
    </source>
</evidence>
<accession>A0A848HBG3</accession>
<dbReference type="UniPathway" id="UPA00124"/>
<dbReference type="GO" id="GO:0008831">
    <property type="term" value="F:dTDP-4-dehydrorhamnose reductase activity"/>
    <property type="evidence" value="ECO:0007669"/>
    <property type="project" value="UniProtKB-EC"/>
</dbReference>
<evidence type="ECO:0000256" key="5">
    <source>
        <dbReference type="ARBA" id="ARBA00048200"/>
    </source>
</evidence>
<dbReference type="PANTHER" id="PTHR10491">
    <property type="entry name" value="DTDP-4-DEHYDRORHAMNOSE REDUCTASE"/>
    <property type="match status" value="1"/>
</dbReference>
<dbReference type="Proteomes" id="UP000541185">
    <property type="component" value="Unassembled WGS sequence"/>
</dbReference>
<dbReference type="Gene3D" id="3.40.50.720">
    <property type="entry name" value="NAD(P)-binding Rossmann-like Domain"/>
    <property type="match status" value="1"/>
</dbReference>
<keyword evidence="9" id="KW-1185">Reference proteome</keyword>
<evidence type="ECO:0000256" key="1">
    <source>
        <dbReference type="ARBA" id="ARBA00004781"/>
    </source>
</evidence>
<evidence type="ECO:0000256" key="6">
    <source>
        <dbReference type="RuleBase" id="RU364082"/>
    </source>
</evidence>
<organism evidence="8 9">
    <name type="scientific">Ramlibacter agri</name>
    <dbReference type="NCBI Taxonomy" id="2728837"/>
    <lineage>
        <taxon>Bacteria</taxon>
        <taxon>Pseudomonadati</taxon>
        <taxon>Pseudomonadota</taxon>
        <taxon>Betaproteobacteria</taxon>
        <taxon>Burkholderiales</taxon>
        <taxon>Comamonadaceae</taxon>
        <taxon>Ramlibacter</taxon>
    </lineage>
</organism>
<protein>
    <recommendedName>
        <fullName evidence="4 6">dTDP-4-dehydrorhamnose reductase</fullName>
        <ecNumber evidence="3 6">1.1.1.133</ecNumber>
    </recommendedName>
</protein>
<dbReference type="InterPro" id="IPR005913">
    <property type="entry name" value="dTDP_dehydrorham_reduct"/>
</dbReference>
<dbReference type="EMBL" id="JABBFX010000003">
    <property type="protein sequence ID" value="NML47797.1"/>
    <property type="molecule type" value="Genomic_DNA"/>
</dbReference>
<sequence>MTASSPTRVLVLGASGMLGNAVLRLLADSPGFAVAGTVRSPGAQRLLPAPLRDKLVTGIDIENADSLARAFAEARPDVVVNCIGVVKQLAEADDPLTAVPINSLLPHRLARLAAVAGARLVHVSTDCVFSGSRGMYTEADFPDANDLYGRSKYLGEVDYPNAVTLRTSIIGHELASAHGLVGWFLAQQAGVKGYRRAIFSGLPTVELARVIRDHVIPDRELHGLWHVSAAPIDKYALLKLVGEAYGRDTAIAPDDRLVIDRSLDSSRFRERTGWQPPAWPDLVRRMRDFG</sequence>
<evidence type="ECO:0000313" key="8">
    <source>
        <dbReference type="EMBL" id="NML47797.1"/>
    </source>
</evidence>
<dbReference type="AlphaFoldDB" id="A0A848HBG3"/>
<feature type="domain" description="RmlD-like substrate binding" evidence="7">
    <location>
        <begin position="8"/>
        <end position="170"/>
    </location>
</feature>
<comment type="pathway">
    <text evidence="1 6">Carbohydrate biosynthesis; dTDP-L-rhamnose biosynthesis.</text>
</comment>
<comment type="function">
    <text evidence="6">Catalyzes the reduction of dTDP-6-deoxy-L-lyxo-4-hexulose to yield dTDP-L-rhamnose.</text>
</comment>
<dbReference type="PANTHER" id="PTHR10491:SF4">
    <property type="entry name" value="METHIONINE ADENOSYLTRANSFERASE 2 SUBUNIT BETA"/>
    <property type="match status" value="1"/>
</dbReference>
<dbReference type="RefSeq" id="WP_169422056.1">
    <property type="nucleotide sequence ID" value="NZ_JABBFX010000003.1"/>
</dbReference>
<comment type="caution">
    <text evidence="8">The sequence shown here is derived from an EMBL/GenBank/DDBJ whole genome shotgun (WGS) entry which is preliminary data.</text>
</comment>
<dbReference type="GO" id="GO:0019305">
    <property type="term" value="P:dTDP-rhamnose biosynthetic process"/>
    <property type="evidence" value="ECO:0007669"/>
    <property type="project" value="UniProtKB-UniPathway"/>
</dbReference>